<dbReference type="InterPro" id="IPR036162">
    <property type="entry name" value="Resolvase-like_N_sf"/>
</dbReference>
<reference evidence="5" key="1">
    <citation type="submission" date="2015-03" db="EMBL/GenBank/DDBJ databases">
        <authorList>
            <person name="Urmite Genomes"/>
        </authorList>
    </citation>
    <scope>NUCLEOTIDE SEQUENCE [LARGE SCALE GENOMIC DNA]</scope>
    <source>
        <strain evidence="5">FF10</strain>
    </source>
</reference>
<dbReference type="InterPro" id="IPR006119">
    <property type="entry name" value="Resolv_N"/>
</dbReference>
<dbReference type="SMART" id="SM00857">
    <property type="entry name" value="Resolvase"/>
    <property type="match status" value="1"/>
</dbReference>
<dbReference type="PANTHER" id="PTHR30461:SF23">
    <property type="entry name" value="DNA RECOMBINASE-RELATED"/>
    <property type="match status" value="1"/>
</dbReference>
<dbReference type="PROSITE" id="PS51737">
    <property type="entry name" value="RECOMBINASE_DNA_BIND"/>
    <property type="match status" value="1"/>
</dbReference>
<feature type="domain" description="Recombinase" evidence="3">
    <location>
        <begin position="172"/>
        <end position="297"/>
    </location>
</feature>
<evidence type="ECO:0000259" key="2">
    <source>
        <dbReference type="PROSITE" id="PS51736"/>
    </source>
</evidence>
<feature type="compositionally biased region" description="Polar residues" evidence="1">
    <location>
        <begin position="389"/>
        <end position="398"/>
    </location>
</feature>
<dbReference type="Pfam" id="PF07508">
    <property type="entry name" value="Recombinase"/>
    <property type="match status" value="1"/>
</dbReference>
<dbReference type="InterPro" id="IPR050639">
    <property type="entry name" value="SSR_resolvase"/>
</dbReference>
<organism evidence="4 5">
    <name type="scientific">Streptococcus varani</name>
    <dbReference type="NCBI Taxonomy" id="1608583"/>
    <lineage>
        <taxon>Bacteria</taxon>
        <taxon>Bacillati</taxon>
        <taxon>Bacillota</taxon>
        <taxon>Bacilli</taxon>
        <taxon>Lactobacillales</taxon>
        <taxon>Streptococcaceae</taxon>
        <taxon>Streptococcus</taxon>
    </lineage>
</organism>
<dbReference type="InterPro" id="IPR011109">
    <property type="entry name" value="DNA_bind_recombinase_dom"/>
</dbReference>
<dbReference type="CDD" id="cd00338">
    <property type="entry name" value="Ser_Recombinase"/>
    <property type="match status" value="1"/>
</dbReference>
<evidence type="ECO:0000256" key="1">
    <source>
        <dbReference type="SAM" id="MobiDB-lite"/>
    </source>
</evidence>
<gene>
    <name evidence="4" type="ORF">BN1356_01326</name>
</gene>
<evidence type="ECO:0000313" key="4">
    <source>
        <dbReference type="EMBL" id="CQR24983.1"/>
    </source>
</evidence>
<evidence type="ECO:0000259" key="3">
    <source>
        <dbReference type="PROSITE" id="PS51737"/>
    </source>
</evidence>
<dbReference type="PANTHER" id="PTHR30461">
    <property type="entry name" value="DNA-INVERTASE FROM LAMBDOID PROPHAGE"/>
    <property type="match status" value="1"/>
</dbReference>
<dbReference type="GO" id="GO:0003677">
    <property type="term" value="F:DNA binding"/>
    <property type="evidence" value="ECO:0007669"/>
    <property type="project" value="InterPro"/>
</dbReference>
<feature type="region of interest" description="Disordered" evidence="1">
    <location>
        <begin position="381"/>
        <end position="401"/>
    </location>
</feature>
<protein>
    <submittedName>
        <fullName evidence="4">Prophage LambdaSa04, site-specific recombinase resolvase</fullName>
    </submittedName>
</protein>
<dbReference type="STRING" id="1608583.BN1356_01326"/>
<dbReference type="PROSITE" id="PS51736">
    <property type="entry name" value="RECOMBINASES_3"/>
    <property type="match status" value="1"/>
</dbReference>
<dbReference type="Proteomes" id="UP000198604">
    <property type="component" value="Unassembled WGS sequence"/>
</dbReference>
<accession>A0A0E4H820</accession>
<dbReference type="RefSeq" id="WP_093650581.1">
    <property type="nucleotide sequence ID" value="NZ_CTEN01000003.1"/>
</dbReference>
<dbReference type="Pfam" id="PF00239">
    <property type="entry name" value="Resolvase"/>
    <property type="match status" value="1"/>
</dbReference>
<dbReference type="EMBL" id="CTEN01000003">
    <property type="protein sequence ID" value="CQR24983.1"/>
    <property type="molecule type" value="Genomic_DNA"/>
</dbReference>
<dbReference type="Gene3D" id="3.40.50.1390">
    <property type="entry name" value="Resolvase, N-terminal catalytic domain"/>
    <property type="match status" value="1"/>
</dbReference>
<proteinExistence type="predicted"/>
<evidence type="ECO:0000313" key="5">
    <source>
        <dbReference type="Proteomes" id="UP000198604"/>
    </source>
</evidence>
<dbReference type="SUPFAM" id="SSF53041">
    <property type="entry name" value="Resolvase-like"/>
    <property type="match status" value="1"/>
</dbReference>
<dbReference type="InterPro" id="IPR025827">
    <property type="entry name" value="Zn_ribbon_recom_dom"/>
</dbReference>
<feature type="domain" description="Resolvase/invertase-type recombinase catalytic" evidence="2">
    <location>
        <begin position="16"/>
        <end position="163"/>
    </location>
</feature>
<dbReference type="GO" id="GO:0000150">
    <property type="term" value="F:DNA strand exchange activity"/>
    <property type="evidence" value="ECO:0007669"/>
    <property type="project" value="InterPro"/>
</dbReference>
<keyword evidence="5" id="KW-1185">Reference proteome</keyword>
<dbReference type="OrthoDB" id="9811097at2"/>
<dbReference type="AlphaFoldDB" id="A0A0E4H820"/>
<sequence>MVVRLIKAKENQKKQRVCAYVRVSTTNSSQLDSLENQKVYFETLYANREDIDFLGVYYDRGISGAKEKRPSFQAMLEACCKGQIDLIHTKSISRFARNTMTVLETSRELKALGVGIYFEEQNIHTLSNEGEVMLSVLASLAEEELDSMSSNQRWAFQKKFQRGELVINTKRFMGYDADDKGELVINEAEAQIVRRIFQLYLDGVGMHCIAKRLNQEGVPTITKAKWHDTTIRNILKNEKYKGAVLLQKYFHDGVNGSKKLNQGEREQYLIEDNHAPIVSKEAWQAVQDKLLSKSRKQGVNKHYRFTSLLKCQHCGSTLKRQVSYKKQIVWCCSKYIKEGKISCQGMRVPEIAIADWQLKAPVTVIERIEYGKKYYSYSSQESADEHHSSGQNQNQGSRLLSGIHRPRRTAIKL</sequence>
<dbReference type="InterPro" id="IPR038109">
    <property type="entry name" value="DNA_bind_recomb_sf"/>
</dbReference>
<dbReference type="Gene3D" id="3.90.1750.20">
    <property type="entry name" value="Putative Large Serine Recombinase, Chain B, Domain 2"/>
    <property type="match status" value="1"/>
</dbReference>
<dbReference type="Pfam" id="PF13408">
    <property type="entry name" value="Zn_ribbon_recom"/>
    <property type="match status" value="1"/>
</dbReference>
<name>A0A0E4H820_9STRE</name>